<reference evidence="1" key="3">
    <citation type="journal article" name="Syst. Appl. Microbiol.">
        <title>Streptomyces alkaliterrae sp. nov., isolated from an alkaline soil, and emended descriptions of Streptomyces alkaliphilus, Streptomyces calidiresistens and Streptomyces durbertensis.</title>
        <authorList>
            <person name="Swiecimska M."/>
            <person name="Golinska P."/>
            <person name="Nouioui I."/>
            <person name="Wypij M."/>
            <person name="Rai M."/>
            <person name="Sangal V."/>
            <person name="Goodfellow M."/>
        </authorList>
    </citation>
    <scope>NUCLEOTIDE SEQUENCE</scope>
    <source>
        <strain evidence="1">OF3</strain>
        <strain evidence="2">OF8</strain>
    </source>
</reference>
<proteinExistence type="predicted"/>
<dbReference type="InterPro" id="IPR056510">
    <property type="entry name" value="WapI"/>
</dbReference>
<dbReference type="EMBL" id="JABJWZ010000331">
    <property type="protein sequence ID" value="MBB1256290.1"/>
    <property type="molecule type" value="Genomic_DNA"/>
</dbReference>
<evidence type="ECO:0000313" key="1">
    <source>
        <dbReference type="EMBL" id="MBB1256290.1"/>
    </source>
</evidence>
<reference evidence="3 4" key="1">
    <citation type="submission" date="2019-10" db="EMBL/GenBank/DDBJ databases">
        <title>Streptomyces sp. nov., a novel actinobacterium isolated from alkaline environment.</title>
        <authorList>
            <person name="Golinska P."/>
        </authorList>
    </citation>
    <scope>NUCLEOTIDE SEQUENCE [LARGE SCALE GENOMIC DNA]</scope>
    <source>
        <strain evidence="3 4">OF1</strain>
    </source>
</reference>
<comment type="caution">
    <text evidence="3">The sequence shown here is derived from an EMBL/GenBank/DDBJ whole genome shotgun (WGS) entry which is preliminary data.</text>
</comment>
<gene>
    <name evidence="3" type="ORF">FNX44_023450</name>
    <name evidence="1" type="ORF">H3146_23465</name>
    <name evidence="2" type="ORF">H3147_24015</name>
</gene>
<evidence type="ECO:0000313" key="6">
    <source>
        <dbReference type="Proteomes" id="UP000525686"/>
    </source>
</evidence>
<dbReference type="RefSeq" id="WP_143650805.1">
    <property type="nucleotide sequence ID" value="NZ_JABJWZ010000331.1"/>
</dbReference>
<dbReference type="AlphaFoldDB" id="A0A5P0Z037"/>
<dbReference type="Proteomes" id="UP000525686">
    <property type="component" value="Unassembled WGS sequence"/>
</dbReference>
<evidence type="ECO:0000313" key="3">
    <source>
        <dbReference type="EMBL" id="MQS04769.1"/>
    </source>
</evidence>
<dbReference type="Pfam" id="PF24716">
    <property type="entry name" value="WapI"/>
    <property type="match status" value="1"/>
</dbReference>
<dbReference type="EMBL" id="JABJXA010000219">
    <property type="protein sequence ID" value="MBB1261857.1"/>
    <property type="molecule type" value="Genomic_DNA"/>
</dbReference>
<dbReference type="Proteomes" id="UP000517765">
    <property type="component" value="Unassembled WGS sequence"/>
</dbReference>
<keyword evidence="4" id="KW-1185">Reference proteome</keyword>
<dbReference type="OrthoDB" id="7210783at2"/>
<organism evidence="3 4">
    <name type="scientific">Streptomyces alkaliterrae</name>
    <dbReference type="NCBI Taxonomy" id="2213162"/>
    <lineage>
        <taxon>Bacteria</taxon>
        <taxon>Bacillati</taxon>
        <taxon>Actinomycetota</taxon>
        <taxon>Actinomycetes</taxon>
        <taxon>Kitasatosporales</taxon>
        <taxon>Streptomycetaceae</taxon>
        <taxon>Streptomyces</taxon>
    </lineage>
</organism>
<name>A0A5P0Z037_9ACTN</name>
<dbReference type="Proteomes" id="UP000320857">
    <property type="component" value="Unassembled WGS sequence"/>
</dbReference>
<dbReference type="EMBL" id="VJYK02000348">
    <property type="protein sequence ID" value="MQS04769.1"/>
    <property type="molecule type" value="Genomic_DNA"/>
</dbReference>
<reference evidence="5 6" key="2">
    <citation type="submission" date="2020-05" db="EMBL/GenBank/DDBJ databases">
        <title>Classification of alakaliphilic streptomycetes isolated from an alkaline soil next to Lonar Crater, India and a proposal for the recognition of Streptomyces alkaliterrae sp. nov.</title>
        <authorList>
            <person name="Golinska P."/>
        </authorList>
    </citation>
    <scope>NUCLEOTIDE SEQUENCE [LARGE SCALE GENOMIC DNA]</scope>
    <source>
        <strain evidence="6">OF3</strain>
        <strain evidence="5">OF8</strain>
    </source>
</reference>
<protein>
    <submittedName>
        <fullName evidence="3">Uncharacterized protein</fullName>
    </submittedName>
</protein>
<evidence type="ECO:0000313" key="5">
    <source>
        <dbReference type="Proteomes" id="UP000517765"/>
    </source>
</evidence>
<accession>A0A5P0Z037</accession>
<evidence type="ECO:0000313" key="4">
    <source>
        <dbReference type="Proteomes" id="UP000320857"/>
    </source>
</evidence>
<sequence length="139" mass="16123">MEIGDERHRVVLRPLRYEFARARGDAYDDNWLVVRGEVSTPRGRWSFEEPCLLVDEARSLAAWLRRDGVRLEFTEPLLAWEREEAGPRLRVVFAHEAAPAWCPPESRSEGWAVEFAVTTEDLRAAADEWERLLVPLPPR</sequence>
<evidence type="ECO:0000313" key="2">
    <source>
        <dbReference type="EMBL" id="MBB1261857.1"/>
    </source>
</evidence>